<dbReference type="PROSITE" id="PS00211">
    <property type="entry name" value="ABC_TRANSPORTER_1"/>
    <property type="match status" value="1"/>
</dbReference>
<evidence type="ECO:0000256" key="3">
    <source>
        <dbReference type="ARBA" id="ARBA00022840"/>
    </source>
</evidence>
<evidence type="ECO:0000313" key="6">
    <source>
        <dbReference type="Proteomes" id="UP000051330"/>
    </source>
</evidence>
<dbReference type="CDD" id="cd03230">
    <property type="entry name" value="ABC_DR_subfamily_A"/>
    <property type="match status" value="1"/>
</dbReference>
<dbReference type="PATRIC" id="fig|1423792.3.peg.1027"/>
<dbReference type="InterPro" id="IPR017871">
    <property type="entry name" value="ABC_transporter-like_CS"/>
</dbReference>
<evidence type="ECO:0000259" key="4">
    <source>
        <dbReference type="PROSITE" id="PS50893"/>
    </source>
</evidence>
<accession>A0A0R1MQ92</accession>
<organism evidence="5 6">
    <name type="scientific">Schleiferilactobacillus perolens DSM 12744</name>
    <dbReference type="NCBI Taxonomy" id="1423792"/>
    <lineage>
        <taxon>Bacteria</taxon>
        <taxon>Bacillati</taxon>
        <taxon>Bacillota</taxon>
        <taxon>Bacilli</taxon>
        <taxon>Lactobacillales</taxon>
        <taxon>Lactobacillaceae</taxon>
        <taxon>Schleiferilactobacillus</taxon>
    </lineage>
</organism>
<dbReference type="PANTHER" id="PTHR42939:SF1">
    <property type="entry name" value="ABC TRANSPORTER ATP-BINDING PROTEIN ALBC-RELATED"/>
    <property type="match status" value="1"/>
</dbReference>
<gene>
    <name evidence="5" type="ORF">FD09_GL001007</name>
</gene>
<keyword evidence="2" id="KW-0547">Nucleotide-binding</keyword>
<dbReference type="PANTHER" id="PTHR42939">
    <property type="entry name" value="ABC TRANSPORTER ATP-BINDING PROTEIN ALBC-RELATED"/>
    <property type="match status" value="1"/>
</dbReference>
<evidence type="ECO:0000256" key="2">
    <source>
        <dbReference type="ARBA" id="ARBA00022741"/>
    </source>
</evidence>
<dbReference type="OrthoDB" id="2365508at2"/>
<comment type="caution">
    <text evidence="5">The sequence shown here is derived from an EMBL/GenBank/DDBJ whole genome shotgun (WGS) entry which is preliminary data.</text>
</comment>
<dbReference type="Pfam" id="PF00005">
    <property type="entry name" value="ABC_tran"/>
    <property type="match status" value="1"/>
</dbReference>
<dbReference type="InterPro" id="IPR003593">
    <property type="entry name" value="AAA+_ATPase"/>
</dbReference>
<protein>
    <submittedName>
        <fullName evidence="5">Abc transporter atp-binding protein</fullName>
    </submittedName>
</protein>
<dbReference type="InterPro" id="IPR027417">
    <property type="entry name" value="P-loop_NTPase"/>
</dbReference>
<dbReference type="STRING" id="1423792.FD09_GL001007"/>
<dbReference type="SUPFAM" id="SSF52540">
    <property type="entry name" value="P-loop containing nucleoside triphosphate hydrolases"/>
    <property type="match status" value="1"/>
</dbReference>
<dbReference type="Proteomes" id="UP000051330">
    <property type="component" value="Unassembled WGS sequence"/>
</dbReference>
<dbReference type="Gene3D" id="3.40.50.300">
    <property type="entry name" value="P-loop containing nucleotide triphosphate hydrolases"/>
    <property type="match status" value="1"/>
</dbReference>
<name>A0A0R1MQ92_9LACO</name>
<dbReference type="RefSeq" id="WP_157053820.1">
    <property type="nucleotide sequence ID" value="NZ_AZEC01000015.1"/>
</dbReference>
<sequence length="235" mass="25897">MNFEIKDLSFAYRRHPVFIEANLTLMTSGVYGLVGPNGSGKSTLFNLITGLLHPTQGAITLDGTVLTPNLVFANVAYAQDSSVLYPYLTGRDHIRFVALQHHVAAARIAAVSEQLEITQFVDQRVSSLSQGQKQRLMIVLALLPEARLLLMDEPLNGLDPDSVMIIRNLLEDFKSTAQMVIVSSHNLDELDKVTDQIIFKVDQGLQFETVADGAEARYAELYHHARPVKAGDGHA</sequence>
<dbReference type="SMART" id="SM00382">
    <property type="entry name" value="AAA"/>
    <property type="match status" value="1"/>
</dbReference>
<feature type="domain" description="ABC transporter" evidence="4">
    <location>
        <begin position="3"/>
        <end position="227"/>
    </location>
</feature>
<keyword evidence="6" id="KW-1185">Reference proteome</keyword>
<dbReference type="InterPro" id="IPR051782">
    <property type="entry name" value="ABC_Transporter_VariousFunc"/>
</dbReference>
<dbReference type="GO" id="GO:0005524">
    <property type="term" value="F:ATP binding"/>
    <property type="evidence" value="ECO:0007669"/>
    <property type="project" value="UniProtKB-KW"/>
</dbReference>
<keyword evidence="1" id="KW-0813">Transport</keyword>
<dbReference type="PROSITE" id="PS50893">
    <property type="entry name" value="ABC_TRANSPORTER_2"/>
    <property type="match status" value="1"/>
</dbReference>
<dbReference type="GO" id="GO:0016887">
    <property type="term" value="F:ATP hydrolysis activity"/>
    <property type="evidence" value="ECO:0007669"/>
    <property type="project" value="InterPro"/>
</dbReference>
<dbReference type="EMBL" id="AZEC01000015">
    <property type="protein sequence ID" value="KRL10076.1"/>
    <property type="molecule type" value="Genomic_DNA"/>
</dbReference>
<evidence type="ECO:0000313" key="5">
    <source>
        <dbReference type="EMBL" id="KRL10076.1"/>
    </source>
</evidence>
<reference evidence="5 6" key="1">
    <citation type="journal article" date="2015" name="Genome Announc.">
        <title>Expanding the biotechnology potential of lactobacilli through comparative genomics of 213 strains and associated genera.</title>
        <authorList>
            <person name="Sun Z."/>
            <person name="Harris H.M."/>
            <person name="McCann A."/>
            <person name="Guo C."/>
            <person name="Argimon S."/>
            <person name="Zhang W."/>
            <person name="Yang X."/>
            <person name="Jeffery I.B."/>
            <person name="Cooney J.C."/>
            <person name="Kagawa T.F."/>
            <person name="Liu W."/>
            <person name="Song Y."/>
            <person name="Salvetti E."/>
            <person name="Wrobel A."/>
            <person name="Rasinkangas P."/>
            <person name="Parkhill J."/>
            <person name="Rea M.C."/>
            <person name="O'Sullivan O."/>
            <person name="Ritari J."/>
            <person name="Douillard F.P."/>
            <person name="Paul Ross R."/>
            <person name="Yang R."/>
            <person name="Briner A.E."/>
            <person name="Felis G.E."/>
            <person name="de Vos W.M."/>
            <person name="Barrangou R."/>
            <person name="Klaenhammer T.R."/>
            <person name="Caufield P.W."/>
            <person name="Cui Y."/>
            <person name="Zhang H."/>
            <person name="O'Toole P.W."/>
        </authorList>
    </citation>
    <scope>NUCLEOTIDE SEQUENCE [LARGE SCALE GENOMIC DNA]</scope>
    <source>
        <strain evidence="5 6">DSM 12744</strain>
    </source>
</reference>
<dbReference type="AlphaFoldDB" id="A0A0R1MQ92"/>
<proteinExistence type="predicted"/>
<keyword evidence="3 5" id="KW-0067">ATP-binding</keyword>
<evidence type="ECO:0000256" key="1">
    <source>
        <dbReference type="ARBA" id="ARBA00022448"/>
    </source>
</evidence>
<dbReference type="InterPro" id="IPR003439">
    <property type="entry name" value="ABC_transporter-like_ATP-bd"/>
</dbReference>